<dbReference type="EMBL" id="JACHGW010000004">
    <property type="protein sequence ID" value="MBB6052180.1"/>
    <property type="molecule type" value="Genomic_DNA"/>
</dbReference>
<evidence type="ECO:0000256" key="1">
    <source>
        <dbReference type="ARBA" id="ARBA00022481"/>
    </source>
</evidence>
<name>A0A7W9STM1_ARMRO</name>
<organism evidence="4 5">
    <name type="scientific">Armatimonas rosea</name>
    <dbReference type="NCBI Taxonomy" id="685828"/>
    <lineage>
        <taxon>Bacteria</taxon>
        <taxon>Bacillati</taxon>
        <taxon>Armatimonadota</taxon>
        <taxon>Armatimonadia</taxon>
        <taxon>Armatimonadales</taxon>
        <taxon>Armatimonadaceae</taxon>
        <taxon>Armatimonas</taxon>
    </lineage>
</organism>
<keyword evidence="5" id="KW-1185">Reference proteome</keyword>
<dbReference type="PRINTS" id="PR00813">
    <property type="entry name" value="BCTERIALGSPG"/>
</dbReference>
<dbReference type="InterPro" id="IPR011453">
    <property type="entry name" value="DUF1559"/>
</dbReference>
<dbReference type="InterPro" id="IPR012902">
    <property type="entry name" value="N_methyl_site"/>
</dbReference>
<reference evidence="4 5" key="1">
    <citation type="submission" date="2020-08" db="EMBL/GenBank/DDBJ databases">
        <title>Genomic Encyclopedia of Type Strains, Phase IV (KMG-IV): sequencing the most valuable type-strain genomes for metagenomic binning, comparative biology and taxonomic classification.</title>
        <authorList>
            <person name="Goeker M."/>
        </authorList>
    </citation>
    <scope>NUCLEOTIDE SEQUENCE [LARGE SCALE GENOMIC DNA]</scope>
    <source>
        <strain evidence="4 5">DSM 23562</strain>
    </source>
</reference>
<dbReference type="Pfam" id="PF07963">
    <property type="entry name" value="N_methyl"/>
    <property type="match status" value="1"/>
</dbReference>
<dbReference type="Proteomes" id="UP000520814">
    <property type="component" value="Unassembled WGS sequence"/>
</dbReference>
<accession>A0A7W9STM1</accession>
<dbReference type="PROSITE" id="PS00409">
    <property type="entry name" value="PROKAR_NTER_METHYL"/>
    <property type="match status" value="1"/>
</dbReference>
<gene>
    <name evidence="4" type="ORF">HNQ39_004001</name>
</gene>
<comment type="caution">
    <text evidence="4">The sequence shown here is derived from an EMBL/GenBank/DDBJ whole genome shotgun (WGS) entry which is preliminary data.</text>
</comment>
<dbReference type="AlphaFoldDB" id="A0A7W9STM1"/>
<evidence type="ECO:0000259" key="3">
    <source>
        <dbReference type="Pfam" id="PF07596"/>
    </source>
</evidence>
<dbReference type="GO" id="GO:0015627">
    <property type="term" value="C:type II protein secretion system complex"/>
    <property type="evidence" value="ECO:0007669"/>
    <property type="project" value="InterPro"/>
</dbReference>
<proteinExistence type="predicted"/>
<evidence type="ECO:0000256" key="2">
    <source>
        <dbReference type="SAM" id="Phobius"/>
    </source>
</evidence>
<dbReference type="Pfam" id="PF07596">
    <property type="entry name" value="SBP_bac_10"/>
    <property type="match status" value="1"/>
</dbReference>
<feature type="transmembrane region" description="Helical" evidence="2">
    <location>
        <begin position="12"/>
        <end position="34"/>
    </location>
</feature>
<dbReference type="InterPro" id="IPR000983">
    <property type="entry name" value="Bac_GSPG_pilin"/>
</dbReference>
<dbReference type="NCBIfam" id="TIGR02532">
    <property type="entry name" value="IV_pilin_GFxxxE"/>
    <property type="match status" value="1"/>
</dbReference>
<dbReference type="PANTHER" id="PTHR30093">
    <property type="entry name" value="GENERAL SECRETION PATHWAY PROTEIN G"/>
    <property type="match status" value="1"/>
</dbReference>
<keyword evidence="2" id="KW-1133">Transmembrane helix</keyword>
<dbReference type="RefSeq" id="WP_184200735.1">
    <property type="nucleotide sequence ID" value="NZ_JACHGW010000004.1"/>
</dbReference>
<evidence type="ECO:0000313" key="4">
    <source>
        <dbReference type="EMBL" id="MBB6052180.1"/>
    </source>
</evidence>
<dbReference type="SUPFAM" id="SSF54523">
    <property type="entry name" value="Pili subunits"/>
    <property type="match status" value="1"/>
</dbReference>
<keyword evidence="2" id="KW-0812">Transmembrane</keyword>
<dbReference type="GO" id="GO:0015628">
    <property type="term" value="P:protein secretion by the type II secretion system"/>
    <property type="evidence" value="ECO:0007669"/>
    <property type="project" value="InterPro"/>
</dbReference>
<feature type="domain" description="DUF1559" evidence="3">
    <location>
        <begin position="35"/>
        <end position="79"/>
    </location>
</feature>
<dbReference type="InterPro" id="IPR045584">
    <property type="entry name" value="Pilin-like"/>
</dbReference>
<keyword evidence="1" id="KW-0488">Methylation</keyword>
<keyword evidence="2" id="KW-0472">Membrane</keyword>
<sequence length="264" mass="28616">MLRPHPKRGFTLIELLVVIAIIAILAAILFPVFARAREQARKTTCLSNLKQMGTAMLMYVQDYDETYPWLMQDGRNNDNATGLSRQMTNAGVTPNLNGIRGLFIDYTLQPYVKNLGLFNCPTLQPSKPVLDASGLPMNQYGSYGYSWGGIGLAPSPRMTPLELFLRLVGPSLGAPYNDQNPQNHFIAGQSIAAVARPADVVMIFCNSYGAHAAVKDAAVIPASFGGTGENANGATLAVFADGHAKYKNGKFLDLVRLVLEPLNQ</sequence>
<protein>
    <submittedName>
        <fullName evidence="4">Prepilin-type N-terminal cleavage/methylation domain-containing protein</fullName>
    </submittedName>
</protein>
<evidence type="ECO:0000313" key="5">
    <source>
        <dbReference type="Proteomes" id="UP000520814"/>
    </source>
</evidence>
<dbReference type="Gene3D" id="3.30.700.10">
    <property type="entry name" value="Glycoprotein, Type 4 Pilin"/>
    <property type="match status" value="1"/>
</dbReference>